<comment type="caution">
    <text evidence="2">The sequence shown here is derived from an EMBL/GenBank/DDBJ whole genome shotgun (WGS) entry which is preliminary data.</text>
</comment>
<proteinExistence type="predicted"/>
<protein>
    <submittedName>
        <fullName evidence="2">Uncharacterized protein</fullName>
    </submittedName>
</protein>
<gene>
    <name evidence="2" type="ORF">AVEN_38495_1</name>
</gene>
<reference evidence="2 3" key="1">
    <citation type="journal article" date="2019" name="Sci. Rep.">
        <title>Orb-weaving spider Araneus ventricosus genome elucidates the spidroin gene catalogue.</title>
        <authorList>
            <person name="Kono N."/>
            <person name="Nakamura H."/>
            <person name="Ohtoshi R."/>
            <person name="Moran D.A.P."/>
            <person name="Shinohara A."/>
            <person name="Yoshida Y."/>
            <person name="Fujiwara M."/>
            <person name="Mori M."/>
            <person name="Tomita M."/>
            <person name="Arakawa K."/>
        </authorList>
    </citation>
    <scope>NUCLEOTIDE SEQUENCE [LARGE SCALE GENOMIC DNA]</scope>
</reference>
<dbReference type="Proteomes" id="UP000499080">
    <property type="component" value="Unassembled WGS sequence"/>
</dbReference>
<feature type="region of interest" description="Disordered" evidence="1">
    <location>
        <begin position="1"/>
        <end position="63"/>
    </location>
</feature>
<evidence type="ECO:0000313" key="2">
    <source>
        <dbReference type="EMBL" id="GBM87827.1"/>
    </source>
</evidence>
<dbReference type="EMBL" id="BGPR01003412">
    <property type="protein sequence ID" value="GBM87827.1"/>
    <property type="molecule type" value="Genomic_DNA"/>
</dbReference>
<accession>A0A4Y2JCN5</accession>
<evidence type="ECO:0000313" key="3">
    <source>
        <dbReference type="Proteomes" id="UP000499080"/>
    </source>
</evidence>
<keyword evidence="3" id="KW-1185">Reference proteome</keyword>
<feature type="compositionally biased region" description="Basic and acidic residues" evidence="1">
    <location>
        <begin position="24"/>
        <end position="52"/>
    </location>
</feature>
<organism evidence="2 3">
    <name type="scientific">Araneus ventricosus</name>
    <name type="common">Orbweaver spider</name>
    <name type="synonym">Epeira ventricosa</name>
    <dbReference type="NCBI Taxonomy" id="182803"/>
    <lineage>
        <taxon>Eukaryota</taxon>
        <taxon>Metazoa</taxon>
        <taxon>Ecdysozoa</taxon>
        <taxon>Arthropoda</taxon>
        <taxon>Chelicerata</taxon>
        <taxon>Arachnida</taxon>
        <taxon>Araneae</taxon>
        <taxon>Araneomorphae</taxon>
        <taxon>Entelegynae</taxon>
        <taxon>Araneoidea</taxon>
        <taxon>Araneidae</taxon>
        <taxon>Araneus</taxon>
    </lineage>
</organism>
<sequence length="136" mass="15081">MRGQHVGFSAVHDKQEPNRAATASHEELPRLPSRDGRDQQKTEGVEKDKMEGIPHVTRHRSSSYSTPFVILPAPAEMDIRTCFGQKGVSATQERSLHDSLKALGPIPSKMRLTATSSLFSTQASNFTLPVEQNLYH</sequence>
<dbReference type="AlphaFoldDB" id="A0A4Y2JCN5"/>
<name>A0A4Y2JCN5_ARAVE</name>
<evidence type="ECO:0000256" key="1">
    <source>
        <dbReference type="SAM" id="MobiDB-lite"/>
    </source>
</evidence>